<protein>
    <submittedName>
        <fullName evidence="5">Transcriptional regulator</fullName>
    </submittedName>
</protein>
<feature type="transmembrane region" description="Helical" evidence="3">
    <location>
        <begin position="236"/>
        <end position="252"/>
    </location>
</feature>
<organism evidence="5 6">
    <name type="scientific">Brevundimonas albigilva</name>
    <dbReference type="NCBI Taxonomy" id="1312364"/>
    <lineage>
        <taxon>Bacteria</taxon>
        <taxon>Pseudomonadati</taxon>
        <taxon>Pseudomonadota</taxon>
        <taxon>Alphaproteobacteria</taxon>
        <taxon>Caulobacterales</taxon>
        <taxon>Caulobacteraceae</taxon>
        <taxon>Brevundimonas</taxon>
    </lineage>
</organism>
<dbReference type="SUPFAM" id="SSF46894">
    <property type="entry name" value="C-terminal effector domain of the bipartite response regulators"/>
    <property type="match status" value="1"/>
</dbReference>
<dbReference type="RefSeq" id="WP_250201502.1">
    <property type="nucleotide sequence ID" value="NZ_CP097649.1"/>
</dbReference>
<evidence type="ECO:0000256" key="2">
    <source>
        <dbReference type="PROSITE-ProRule" id="PRU01091"/>
    </source>
</evidence>
<dbReference type="Proteomes" id="UP001055429">
    <property type="component" value="Chromosome"/>
</dbReference>
<feature type="transmembrane region" description="Helical" evidence="3">
    <location>
        <begin position="194"/>
        <end position="216"/>
    </location>
</feature>
<feature type="transmembrane region" description="Helical" evidence="3">
    <location>
        <begin position="157"/>
        <end position="182"/>
    </location>
</feature>
<accession>A0ABY4SHH9</accession>
<dbReference type="SMART" id="SM00862">
    <property type="entry name" value="Trans_reg_C"/>
    <property type="match status" value="1"/>
</dbReference>
<dbReference type="Pfam" id="PF00486">
    <property type="entry name" value="Trans_reg_C"/>
    <property type="match status" value="1"/>
</dbReference>
<proteinExistence type="predicted"/>
<reference evidence="5" key="1">
    <citation type="submission" date="2022-05" db="EMBL/GenBank/DDBJ databases">
        <title>Brevundimonas albigilva TT17 genome sequence.</title>
        <authorList>
            <person name="Lee K."/>
            <person name="Son H."/>
        </authorList>
    </citation>
    <scope>NUCLEOTIDE SEQUENCE</scope>
    <source>
        <strain evidence="5">TT17</strain>
    </source>
</reference>
<keyword evidence="3" id="KW-0472">Membrane</keyword>
<name>A0ABY4SHH9_9CAUL</name>
<keyword evidence="6" id="KW-1185">Reference proteome</keyword>
<dbReference type="PROSITE" id="PS51755">
    <property type="entry name" value="OMPR_PHOB"/>
    <property type="match status" value="1"/>
</dbReference>
<feature type="transmembrane region" description="Helical" evidence="3">
    <location>
        <begin position="131"/>
        <end position="151"/>
    </location>
</feature>
<dbReference type="EMBL" id="CP097649">
    <property type="protein sequence ID" value="URI14456.1"/>
    <property type="molecule type" value="Genomic_DNA"/>
</dbReference>
<dbReference type="InterPro" id="IPR036388">
    <property type="entry name" value="WH-like_DNA-bd_sf"/>
</dbReference>
<keyword evidence="3" id="KW-0812">Transmembrane</keyword>
<feature type="DNA-binding region" description="OmpR/PhoB-type" evidence="2">
    <location>
        <begin position="3"/>
        <end position="101"/>
    </location>
</feature>
<evidence type="ECO:0000313" key="6">
    <source>
        <dbReference type="Proteomes" id="UP001055429"/>
    </source>
</evidence>
<dbReference type="Gene3D" id="1.10.10.10">
    <property type="entry name" value="Winged helix-like DNA-binding domain superfamily/Winged helix DNA-binding domain"/>
    <property type="match status" value="1"/>
</dbReference>
<dbReference type="CDD" id="cd00383">
    <property type="entry name" value="trans_reg_C"/>
    <property type="match status" value="1"/>
</dbReference>
<evidence type="ECO:0000313" key="5">
    <source>
        <dbReference type="EMBL" id="URI14456.1"/>
    </source>
</evidence>
<evidence type="ECO:0000256" key="1">
    <source>
        <dbReference type="ARBA" id="ARBA00023125"/>
    </source>
</evidence>
<evidence type="ECO:0000259" key="4">
    <source>
        <dbReference type="PROSITE" id="PS51755"/>
    </source>
</evidence>
<dbReference type="InterPro" id="IPR016032">
    <property type="entry name" value="Sig_transdc_resp-reg_C-effctor"/>
</dbReference>
<dbReference type="InterPro" id="IPR001867">
    <property type="entry name" value="OmpR/PhoB-type_DNA-bd"/>
</dbReference>
<feature type="domain" description="OmpR/PhoB-type" evidence="4">
    <location>
        <begin position="3"/>
        <end position="101"/>
    </location>
</feature>
<feature type="transmembrane region" description="Helical" evidence="3">
    <location>
        <begin position="259"/>
        <end position="280"/>
    </location>
</feature>
<sequence length="354" mass="36738">MSREVFRFENFTLDPDGRRLSRDGTPVELNARYLDALILLVREKDRLVSKDRFLEDVWRGVPVTDEALTQCVTTLRRRLGDDAARPRFIETVPKHGYRFIAPVVRETEAGSVPPPLRRWALEDVTRTGRSGLIGGALAGLIGGLFYGVTAAPGGGGVSALIVMAVLTMVIGALGGSAVCFGVASAALLPGHRGLLTVLGGAAGGLLIGAVVELVGLDAFDLLFGRAPQGVTGAPEGALLGAAIGLSTLLIVRRGRSRTLRIAGSGVLTALAGVLITALGGRLMGGSLAELAMQFPASTLRLDRIGGWLGENGFGLASRLATSAAEGFLFGACIATALIISREGAPLSALPARPR</sequence>
<gene>
    <name evidence="5" type="ORF">M8231_11570</name>
</gene>
<keyword evidence="1 2" id="KW-0238">DNA-binding</keyword>
<evidence type="ECO:0000256" key="3">
    <source>
        <dbReference type="SAM" id="Phobius"/>
    </source>
</evidence>
<keyword evidence="3" id="KW-1133">Transmembrane helix</keyword>